<keyword evidence="1" id="KW-1133">Transmembrane helix</keyword>
<accession>A0A9P5PHW2</accession>
<proteinExistence type="predicted"/>
<gene>
    <name evidence="2" type="ORF">BDP27DRAFT_1334680</name>
</gene>
<organism evidence="2 3">
    <name type="scientific">Rhodocollybia butyracea</name>
    <dbReference type="NCBI Taxonomy" id="206335"/>
    <lineage>
        <taxon>Eukaryota</taxon>
        <taxon>Fungi</taxon>
        <taxon>Dikarya</taxon>
        <taxon>Basidiomycota</taxon>
        <taxon>Agaricomycotina</taxon>
        <taxon>Agaricomycetes</taxon>
        <taxon>Agaricomycetidae</taxon>
        <taxon>Agaricales</taxon>
        <taxon>Marasmiineae</taxon>
        <taxon>Omphalotaceae</taxon>
        <taxon>Rhodocollybia</taxon>
    </lineage>
</organism>
<evidence type="ECO:0000256" key="1">
    <source>
        <dbReference type="SAM" id="Phobius"/>
    </source>
</evidence>
<sequence length="58" mass="6752">MITTTLYHVSKCLFCVLVFFFEDEQHIRPVPMFVRTNIYCLLFLNFFIALPASIGTSC</sequence>
<evidence type="ECO:0000313" key="3">
    <source>
        <dbReference type="Proteomes" id="UP000772434"/>
    </source>
</evidence>
<dbReference type="EMBL" id="JADNRY010000140">
    <property type="protein sequence ID" value="KAF9063686.1"/>
    <property type="molecule type" value="Genomic_DNA"/>
</dbReference>
<keyword evidence="1" id="KW-0812">Transmembrane</keyword>
<feature type="transmembrane region" description="Helical" evidence="1">
    <location>
        <begin position="6"/>
        <end position="21"/>
    </location>
</feature>
<name>A0A9P5PHW2_9AGAR</name>
<feature type="transmembrane region" description="Helical" evidence="1">
    <location>
        <begin position="33"/>
        <end position="54"/>
    </location>
</feature>
<reference evidence="2" key="1">
    <citation type="submission" date="2020-11" db="EMBL/GenBank/DDBJ databases">
        <authorList>
            <consortium name="DOE Joint Genome Institute"/>
            <person name="Ahrendt S."/>
            <person name="Riley R."/>
            <person name="Andreopoulos W."/>
            <person name="Labutti K."/>
            <person name="Pangilinan J."/>
            <person name="Ruiz-Duenas F.J."/>
            <person name="Barrasa J.M."/>
            <person name="Sanchez-Garcia M."/>
            <person name="Camarero S."/>
            <person name="Miyauchi S."/>
            <person name="Serrano A."/>
            <person name="Linde D."/>
            <person name="Babiker R."/>
            <person name="Drula E."/>
            <person name="Ayuso-Fernandez I."/>
            <person name="Pacheco R."/>
            <person name="Padilla G."/>
            <person name="Ferreira P."/>
            <person name="Barriuso J."/>
            <person name="Kellner H."/>
            <person name="Castanera R."/>
            <person name="Alfaro M."/>
            <person name="Ramirez L."/>
            <person name="Pisabarro A.G."/>
            <person name="Kuo A."/>
            <person name="Tritt A."/>
            <person name="Lipzen A."/>
            <person name="He G."/>
            <person name="Yan M."/>
            <person name="Ng V."/>
            <person name="Cullen D."/>
            <person name="Martin F."/>
            <person name="Rosso M.-N."/>
            <person name="Henrissat B."/>
            <person name="Hibbett D."/>
            <person name="Martinez A.T."/>
            <person name="Grigoriev I.V."/>
        </authorList>
    </citation>
    <scope>NUCLEOTIDE SEQUENCE</scope>
    <source>
        <strain evidence="2">AH 40177</strain>
    </source>
</reference>
<comment type="caution">
    <text evidence="2">The sequence shown here is derived from an EMBL/GenBank/DDBJ whole genome shotgun (WGS) entry which is preliminary data.</text>
</comment>
<protein>
    <submittedName>
        <fullName evidence="2">Uncharacterized protein</fullName>
    </submittedName>
</protein>
<dbReference type="AlphaFoldDB" id="A0A9P5PHW2"/>
<keyword evidence="1" id="KW-0472">Membrane</keyword>
<keyword evidence="3" id="KW-1185">Reference proteome</keyword>
<dbReference type="Proteomes" id="UP000772434">
    <property type="component" value="Unassembled WGS sequence"/>
</dbReference>
<evidence type="ECO:0000313" key="2">
    <source>
        <dbReference type="EMBL" id="KAF9063686.1"/>
    </source>
</evidence>